<evidence type="ECO:0000313" key="3">
    <source>
        <dbReference type="Proteomes" id="UP000320055"/>
    </source>
</evidence>
<name>A0A563VPT3_9CYAN</name>
<evidence type="ECO:0000313" key="2">
    <source>
        <dbReference type="EMBL" id="VEP13476.1"/>
    </source>
</evidence>
<keyword evidence="1" id="KW-0472">Membrane</keyword>
<keyword evidence="3" id="KW-1185">Reference proteome</keyword>
<gene>
    <name evidence="2" type="ORF">H1P_200008</name>
</gene>
<sequence length="174" mass="20201">MEEQELKKKRLFMNLYQSLNSMEFAFNTLKEVCESRLSIADNFDLDNPDTYLELITPISIHLKYFKLSTSNVRDDLKKYRAFEQSQNSVLTAKEKDNKLIEEKQLLVLGQTQNNQVTAQEKTDKSIADKKPLVSESVHNIKIESLEKRISRLEIMIGTLIGLLIGFFIISWLKI</sequence>
<organism evidence="2 3">
    <name type="scientific">Hyella patelloides LEGE 07179</name>
    <dbReference type="NCBI Taxonomy" id="945734"/>
    <lineage>
        <taxon>Bacteria</taxon>
        <taxon>Bacillati</taxon>
        <taxon>Cyanobacteriota</taxon>
        <taxon>Cyanophyceae</taxon>
        <taxon>Pleurocapsales</taxon>
        <taxon>Hyellaceae</taxon>
        <taxon>Hyella</taxon>
    </lineage>
</organism>
<protein>
    <submittedName>
        <fullName evidence="2">Uncharacterized protein</fullName>
    </submittedName>
</protein>
<dbReference type="Proteomes" id="UP000320055">
    <property type="component" value="Unassembled WGS sequence"/>
</dbReference>
<accession>A0A563VPT3</accession>
<dbReference type="RefSeq" id="WP_144864480.1">
    <property type="nucleotide sequence ID" value="NZ_LR213781.1"/>
</dbReference>
<keyword evidence="1" id="KW-0812">Transmembrane</keyword>
<evidence type="ECO:0000256" key="1">
    <source>
        <dbReference type="SAM" id="Phobius"/>
    </source>
</evidence>
<proteinExistence type="predicted"/>
<dbReference type="AlphaFoldDB" id="A0A563VPT3"/>
<feature type="transmembrane region" description="Helical" evidence="1">
    <location>
        <begin position="154"/>
        <end position="172"/>
    </location>
</feature>
<dbReference type="EMBL" id="CAACVJ010000113">
    <property type="protein sequence ID" value="VEP13476.1"/>
    <property type="molecule type" value="Genomic_DNA"/>
</dbReference>
<keyword evidence="1" id="KW-1133">Transmembrane helix</keyword>
<reference evidence="2 3" key="1">
    <citation type="submission" date="2019-01" db="EMBL/GenBank/DDBJ databases">
        <authorList>
            <person name="Brito A."/>
        </authorList>
    </citation>
    <scope>NUCLEOTIDE SEQUENCE [LARGE SCALE GENOMIC DNA]</scope>
    <source>
        <strain evidence="2">1</strain>
    </source>
</reference>